<comment type="subcellular location">
    <subcellularLocation>
        <location evidence="1">Membrane</location>
        <topology evidence="1">Multi-pass membrane protein</topology>
    </subcellularLocation>
</comment>
<organism evidence="8 9">
    <name type="scientific">Salix suchowensis</name>
    <dbReference type="NCBI Taxonomy" id="1278906"/>
    <lineage>
        <taxon>Eukaryota</taxon>
        <taxon>Viridiplantae</taxon>
        <taxon>Streptophyta</taxon>
        <taxon>Embryophyta</taxon>
        <taxon>Tracheophyta</taxon>
        <taxon>Spermatophyta</taxon>
        <taxon>Magnoliopsida</taxon>
        <taxon>eudicotyledons</taxon>
        <taxon>Gunneridae</taxon>
        <taxon>Pentapetalae</taxon>
        <taxon>rosids</taxon>
        <taxon>fabids</taxon>
        <taxon>Malpighiales</taxon>
        <taxon>Salicaceae</taxon>
        <taxon>Saliceae</taxon>
        <taxon>Salix</taxon>
    </lineage>
</organism>
<evidence type="ECO:0000256" key="5">
    <source>
        <dbReference type="ARBA" id="ARBA00022989"/>
    </source>
</evidence>
<feature type="transmembrane region" description="Helical" evidence="7">
    <location>
        <begin position="267"/>
        <end position="286"/>
    </location>
</feature>
<reference evidence="8" key="2">
    <citation type="journal article" date="2023" name="Int. J. Mol. Sci.">
        <title>De Novo Assembly and Annotation of 11 Diverse Shrub Willow (Salix) Genomes Reveals Novel Gene Organization in Sex-Linked Regions.</title>
        <authorList>
            <person name="Hyden B."/>
            <person name="Feng K."/>
            <person name="Yates T.B."/>
            <person name="Jawdy S."/>
            <person name="Cereghino C."/>
            <person name="Smart L.B."/>
            <person name="Muchero W."/>
        </authorList>
    </citation>
    <scope>NUCLEOTIDE SEQUENCE</scope>
    <source>
        <tissue evidence="8">Shoot tip</tissue>
    </source>
</reference>
<feature type="transmembrane region" description="Helical" evidence="7">
    <location>
        <begin position="360"/>
        <end position="383"/>
    </location>
</feature>
<evidence type="ECO:0000313" key="9">
    <source>
        <dbReference type="Proteomes" id="UP001141253"/>
    </source>
</evidence>
<evidence type="ECO:0000256" key="4">
    <source>
        <dbReference type="ARBA" id="ARBA00022692"/>
    </source>
</evidence>
<evidence type="ECO:0000256" key="7">
    <source>
        <dbReference type="SAM" id="Phobius"/>
    </source>
</evidence>
<dbReference type="Proteomes" id="UP001141253">
    <property type="component" value="Chromosome 11"/>
</dbReference>
<evidence type="ECO:0000256" key="2">
    <source>
        <dbReference type="ARBA" id="ARBA00007015"/>
    </source>
</evidence>
<feature type="transmembrane region" description="Helical" evidence="7">
    <location>
        <begin position="84"/>
        <end position="102"/>
    </location>
</feature>
<dbReference type="InterPro" id="IPR036259">
    <property type="entry name" value="MFS_trans_sf"/>
</dbReference>
<keyword evidence="5 7" id="KW-1133">Transmembrane helix</keyword>
<proteinExistence type="inferred from homology"/>
<evidence type="ECO:0008006" key="10">
    <source>
        <dbReference type="Google" id="ProtNLM"/>
    </source>
</evidence>
<dbReference type="SUPFAM" id="SSF103473">
    <property type="entry name" value="MFS general substrate transporter"/>
    <property type="match status" value="1"/>
</dbReference>
<dbReference type="EMBL" id="JAPFFI010000021">
    <property type="protein sequence ID" value="KAJ6332780.1"/>
    <property type="molecule type" value="Genomic_DNA"/>
</dbReference>
<dbReference type="InterPro" id="IPR039309">
    <property type="entry name" value="BT1"/>
</dbReference>
<feature type="transmembrane region" description="Helical" evidence="7">
    <location>
        <begin position="54"/>
        <end position="72"/>
    </location>
</feature>
<name>A0ABQ9ADZ8_9ROSI</name>
<dbReference type="PANTHER" id="PTHR31585:SF7">
    <property type="entry name" value="FOLATE-BIOPTERIN TRANSPORTER 4-RELATED"/>
    <property type="match status" value="1"/>
</dbReference>
<evidence type="ECO:0000256" key="1">
    <source>
        <dbReference type="ARBA" id="ARBA00004141"/>
    </source>
</evidence>
<feature type="transmembrane region" description="Helical" evidence="7">
    <location>
        <begin position="328"/>
        <end position="348"/>
    </location>
</feature>
<evidence type="ECO:0000256" key="3">
    <source>
        <dbReference type="ARBA" id="ARBA00022448"/>
    </source>
</evidence>
<feature type="transmembrane region" description="Helical" evidence="7">
    <location>
        <begin position="395"/>
        <end position="422"/>
    </location>
</feature>
<sequence length="462" mass="50941">MIEWVKQMKKAFGASFLWLICLIYFTQGFRSFVWTAVSYQLKDNLKLSPSASQFVSSIAFFPWSIKPLYGILSDCIPIKGRKRIPYLNLGSAMADVVVDAMIAETVRSERASFAGDLQSLSWFSMAVGGIWGSLLGGYALTNLQIDKIFLLFSVLPAIQLLSCGLVEENSADSKISHESAYSSNSHPMNGNGDVLDKDNILLKKSSASVTRRKKSQKNGNKRASMRTKSLIPEKGDYLVSRWFHSLKTATYSLLRAFRQPVILRPMAWFFLAHITVPNLSTVMFYYQTEVLNLDASFLGTARVVGWLGLMLGTFMYNRYLKTMKLRKILLLAHVGLSLLTLLDIILVSRVNLAYGVSDRIMVVWGSALADAVNQFKFMPFLILSGQLCPPGIEGTLFALFMSINNLGSTLGSFVGAGLASILNLSSGSFDNLGLGIAIQVVCTYIPIAFLFLIPKEATGISA</sequence>
<feature type="transmembrane region" description="Helical" evidence="7">
    <location>
        <begin position="122"/>
        <end position="141"/>
    </location>
</feature>
<dbReference type="NCBIfam" id="TIGR00788">
    <property type="entry name" value="fbt"/>
    <property type="match status" value="1"/>
</dbReference>
<accession>A0ABQ9ADZ8</accession>
<comment type="caution">
    <text evidence="8">The sequence shown here is derived from an EMBL/GenBank/DDBJ whole genome shotgun (WGS) entry which is preliminary data.</text>
</comment>
<feature type="transmembrane region" description="Helical" evidence="7">
    <location>
        <begin position="298"/>
        <end position="316"/>
    </location>
</feature>
<feature type="transmembrane region" description="Helical" evidence="7">
    <location>
        <begin position="12"/>
        <end position="34"/>
    </location>
</feature>
<feature type="transmembrane region" description="Helical" evidence="7">
    <location>
        <begin position="434"/>
        <end position="453"/>
    </location>
</feature>
<dbReference type="CDD" id="cd17484">
    <property type="entry name" value="MFS_FBT"/>
    <property type="match status" value="1"/>
</dbReference>
<comment type="similarity">
    <text evidence="2">Belongs to the major facilitator superfamily. Folate-biopterin transporter (TC 2.A.71) family.</text>
</comment>
<protein>
    <recommendedName>
        <fullName evidence="10">Folate-biopterin transporter 4</fullName>
    </recommendedName>
</protein>
<keyword evidence="9" id="KW-1185">Reference proteome</keyword>
<dbReference type="Pfam" id="PF03092">
    <property type="entry name" value="BT1"/>
    <property type="match status" value="1"/>
</dbReference>
<dbReference type="Gene3D" id="1.20.1250.20">
    <property type="entry name" value="MFS general substrate transporter like domains"/>
    <property type="match status" value="1"/>
</dbReference>
<reference evidence="8" key="1">
    <citation type="submission" date="2022-10" db="EMBL/GenBank/DDBJ databases">
        <authorList>
            <person name="Hyden B.L."/>
            <person name="Feng K."/>
            <person name="Yates T."/>
            <person name="Jawdy S."/>
            <person name="Smart L.B."/>
            <person name="Muchero W."/>
        </authorList>
    </citation>
    <scope>NUCLEOTIDE SEQUENCE</scope>
    <source>
        <tissue evidence="8">Shoot tip</tissue>
    </source>
</reference>
<evidence type="ECO:0000256" key="6">
    <source>
        <dbReference type="ARBA" id="ARBA00023136"/>
    </source>
</evidence>
<gene>
    <name evidence="8" type="ORF">OIU77_008769</name>
</gene>
<keyword evidence="6 7" id="KW-0472">Membrane</keyword>
<dbReference type="InterPro" id="IPR004324">
    <property type="entry name" value="FBT"/>
</dbReference>
<dbReference type="PANTHER" id="PTHR31585">
    <property type="entry name" value="FOLATE-BIOPTERIN TRANSPORTER 1, CHLOROPLASTIC"/>
    <property type="match status" value="1"/>
</dbReference>
<keyword evidence="4 7" id="KW-0812">Transmembrane</keyword>
<keyword evidence="3" id="KW-0813">Transport</keyword>
<evidence type="ECO:0000313" key="8">
    <source>
        <dbReference type="EMBL" id="KAJ6332780.1"/>
    </source>
</evidence>